<dbReference type="EMBL" id="JABANO010023151">
    <property type="protein sequence ID" value="KAF4724003.1"/>
    <property type="molecule type" value="Genomic_DNA"/>
</dbReference>
<protein>
    <recommendedName>
        <fullName evidence="3">RNase H type-1 domain-containing protein</fullName>
    </recommendedName>
</protein>
<sequence>MSFLSVGAQHPTLNCGTVEVYCDVTVTPGRCAGCAVAWVNRRGTWSLLGLSSPPHTTPVQAELVGILQAAKSTRSRMKNPERHIRVLTDCKRAIDRLTTSPGNRHSVCDLTQLVTRRLSNLKATLELVYIPSKGSVGNLQVRPASTSYSRHPGNGHVPLAANGWLHGRCDAAFDSEVQSLGRSFRGVWKVVSGRNVLRYSRKKVDGGSGVCPYCDSGEEEDFLHFLFDCPHWQQYRNELQRMIQLREIAWPPSSGDVLLRDKPLAAALERYIYLTKRLGAACIEKKKKKELANEQEALALAKSSK</sequence>
<dbReference type="Proteomes" id="UP000553632">
    <property type="component" value="Unassembled WGS sequence"/>
</dbReference>
<evidence type="ECO:0008006" key="3">
    <source>
        <dbReference type="Google" id="ProtNLM"/>
    </source>
</evidence>
<evidence type="ECO:0000313" key="2">
    <source>
        <dbReference type="Proteomes" id="UP000553632"/>
    </source>
</evidence>
<keyword evidence="2" id="KW-1185">Reference proteome</keyword>
<reference evidence="1 2" key="1">
    <citation type="submission" date="2020-04" db="EMBL/GenBank/DDBJ databases">
        <title>Perkinsus olseni comparative genomics.</title>
        <authorList>
            <person name="Bogema D.R."/>
        </authorList>
    </citation>
    <scope>NUCLEOTIDE SEQUENCE [LARGE SCALE GENOMIC DNA]</scope>
    <source>
        <strain evidence="1 2">ATCC PRA-207</strain>
    </source>
</reference>
<name>A0A7J6RU05_PEROL</name>
<organism evidence="1 2">
    <name type="scientific">Perkinsus olseni</name>
    <name type="common">Perkinsus atlanticus</name>
    <dbReference type="NCBI Taxonomy" id="32597"/>
    <lineage>
        <taxon>Eukaryota</taxon>
        <taxon>Sar</taxon>
        <taxon>Alveolata</taxon>
        <taxon>Perkinsozoa</taxon>
        <taxon>Perkinsea</taxon>
        <taxon>Perkinsida</taxon>
        <taxon>Perkinsidae</taxon>
        <taxon>Perkinsus</taxon>
    </lineage>
</organism>
<feature type="non-terminal residue" evidence="1">
    <location>
        <position position="305"/>
    </location>
</feature>
<proteinExistence type="predicted"/>
<dbReference type="Gene3D" id="3.30.420.10">
    <property type="entry name" value="Ribonuclease H-like superfamily/Ribonuclease H"/>
    <property type="match status" value="1"/>
</dbReference>
<dbReference type="InterPro" id="IPR012337">
    <property type="entry name" value="RNaseH-like_sf"/>
</dbReference>
<accession>A0A7J6RU05</accession>
<dbReference type="GO" id="GO:0003676">
    <property type="term" value="F:nucleic acid binding"/>
    <property type="evidence" value="ECO:0007669"/>
    <property type="project" value="InterPro"/>
</dbReference>
<comment type="caution">
    <text evidence="1">The sequence shown here is derived from an EMBL/GenBank/DDBJ whole genome shotgun (WGS) entry which is preliminary data.</text>
</comment>
<gene>
    <name evidence="1" type="ORF">FOZ63_002938</name>
</gene>
<dbReference type="AlphaFoldDB" id="A0A7J6RU05"/>
<dbReference type="InterPro" id="IPR036397">
    <property type="entry name" value="RNaseH_sf"/>
</dbReference>
<dbReference type="SUPFAM" id="SSF53098">
    <property type="entry name" value="Ribonuclease H-like"/>
    <property type="match status" value="1"/>
</dbReference>
<evidence type="ECO:0000313" key="1">
    <source>
        <dbReference type="EMBL" id="KAF4724003.1"/>
    </source>
</evidence>